<feature type="transmembrane region" description="Helical" evidence="7">
    <location>
        <begin position="352"/>
        <end position="369"/>
    </location>
</feature>
<keyword evidence="7" id="KW-1133">Transmembrane helix</keyword>
<dbReference type="InterPro" id="IPR001789">
    <property type="entry name" value="Sig_transdc_resp-reg_receiver"/>
</dbReference>
<dbReference type="Gene3D" id="1.20.120.160">
    <property type="entry name" value="HPT domain"/>
    <property type="match status" value="1"/>
</dbReference>
<dbReference type="GO" id="GO:0005524">
    <property type="term" value="F:ATP binding"/>
    <property type="evidence" value="ECO:0007669"/>
    <property type="project" value="UniProtKB-KW"/>
</dbReference>
<feature type="domain" description="HPt" evidence="10">
    <location>
        <begin position="846"/>
        <end position="937"/>
    </location>
</feature>
<organism evidence="11">
    <name type="scientific">Magnetococcus massalia (strain MO-1)</name>
    <dbReference type="NCBI Taxonomy" id="451514"/>
    <lineage>
        <taxon>Bacteria</taxon>
        <taxon>Pseudomonadati</taxon>
        <taxon>Pseudomonadota</taxon>
        <taxon>Magnetococcia</taxon>
        <taxon>Magnetococcales</taxon>
        <taxon>Magnetococcaceae</taxon>
        <taxon>Magnetococcus</taxon>
    </lineage>
</organism>
<dbReference type="PROSITE" id="PS50110">
    <property type="entry name" value="RESPONSE_REGULATORY"/>
    <property type="match status" value="1"/>
</dbReference>
<proteinExistence type="predicted"/>
<dbReference type="AlphaFoldDB" id="A0A1S7LNN7"/>
<dbReference type="GO" id="GO:0000155">
    <property type="term" value="F:phosphorelay sensor kinase activity"/>
    <property type="evidence" value="ECO:0007669"/>
    <property type="project" value="InterPro"/>
</dbReference>
<dbReference type="SUPFAM" id="SSF52172">
    <property type="entry name" value="CheY-like"/>
    <property type="match status" value="1"/>
</dbReference>
<feature type="modified residue" description="Phosphohistidine" evidence="5">
    <location>
        <position position="885"/>
    </location>
</feature>
<evidence type="ECO:0000256" key="5">
    <source>
        <dbReference type="PROSITE-ProRule" id="PRU00110"/>
    </source>
</evidence>
<dbReference type="Gene3D" id="3.30.565.10">
    <property type="entry name" value="Histidine kinase-like ATPase, C-terminal domain"/>
    <property type="match status" value="1"/>
</dbReference>
<evidence type="ECO:0000256" key="6">
    <source>
        <dbReference type="PROSITE-ProRule" id="PRU00169"/>
    </source>
</evidence>
<evidence type="ECO:0000313" key="11">
    <source>
        <dbReference type="EMBL" id="CRH07376.1"/>
    </source>
</evidence>
<evidence type="ECO:0000259" key="9">
    <source>
        <dbReference type="PROSITE" id="PS50110"/>
    </source>
</evidence>
<dbReference type="InterPro" id="IPR004358">
    <property type="entry name" value="Sig_transdc_His_kin-like_C"/>
</dbReference>
<dbReference type="Pfam" id="PF02518">
    <property type="entry name" value="HATPase_c"/>
    <property type="match status" value="1"/>
</dbReference>
<dbReference type="SUPFAM" id="SSF47226">
    <property type="entry name" value="Histidine-containing phosphotransfer domain, HPT domain"/>
    <property type="match status" value="1"/>
</dbReference>
<protein>
    <recommendedName>
        <fullName evidence="2">histidine kinase</fullName>
        <ecNumber evidence="2">2.7.13.3</ecNumber>
    </recommendedName>
</protein>
<dbReference type="InterPro" id="IPR003594">
    <property type="entry name" value="HATPase_dom"/>
</dbReference>
<evidence type="ECO:0000256" key="4">
    <source>
        <dbReference type="ARBA" id="ARBA00023012"/>
    </source>
</evidence>
<dbReference type="PROSITE" id="PS50109">
    <property type="entry name" value="HIS_KIN"/>
    <property type="match status" value="1"/>
</dbReference>
<evidence type="ECO:0000259" key="10">
    <source>
        <dbReference type="PROSITE" id="PS50894"/>
    </source>
</evidence>
<dbReference type="CDD" id="cd17546">
    <property type="entry name" value="REC_hyHK_CKI1_RcsC-like"/>
    <property type="match status" value="1"/>
</dbReference>
<dbReference type="GO" id="GO:0005886">
    <property type="term" value="C:plasma membrane"/>
    <property type="evidence" value="ECO:0007669"/>
    <property type="project" value="UniProtKB-SubCell"/>
</dbReference>
<evidence type="ECO:0000256" key="7">
    <source>
        <dbReference type="SAM" id="Phobius"/>
    </source>
</evidence>
<dbReference type="EMBL" id="LO017727">
    <property type="protein sequence ID" value="CRH07376.1"/>
    <property type="molecule type" value="Genomic_DNA"/>
</dbReference>
<dbReference type="EC" id="2.7.13.3" evidence="2"/>
<dbReference type="PROSITE" id="PS50894">
    <property type="entry name" value="HPT"/>
    <property type="match status" value="1"/>
</dbReference>
<dbReference type="FunFam" id="3.30.565.10:FF:000010">
    <property type="entry name" value="Sensor histidine kinase RcsC"/>
    <property type="match status" value="1"/>
</dbReference>
<dbReference type="InterPro" id="IPR005467">
    <property type="entry name" value="His_kinase_dom"/>
</dbReference>
<keyword evidence="11" id="KW-0418">Kinase</keyword>
<feature type="modified residue" description="4-aspartylphosphate" evidence="6">
    <location>
        <position position="739"/>
    </location>
</feature>
<dbReference type="SUPFAM" id="SSF55874">
    <property type="entry name" value="ATPase domain of HSP90 chaperone/DNA topoisomerase II/histidine kinase"/>
    <property type="match status" value="1"/>
</dbReference>
<dbReference type="CDD" id="cd00082">
    <property type="entry name" value="HisKA"/>
    <property type="match status" value="1"/>
</dbReference>
<dbReference type="Pfam" id="PF01627">
    <property type="entry name" value="Hpt"/>
    <property type="match status" value="1"/>
</dbReference>
<comment type="catalytic activity">
    <reaction evidence="1">
        <text>ATP + protein L-histidine = ADP + protein N-phospho-L-histidine.</text>
        <dbReference type="EC" id="2.7.13.3"/>
    </reaction>
</comment>
<dbReference type="SMART" id="SM00448">
    <property type="entry name" value="REC"/>
    <property type="match status" value="1"/>
</dbReference>
<dbReference type="Gene3D" id="1.10.287.130">
    <property type="match status" value="1"/>
</dbReference>
<dbReference type="PANTHER" id="PTHR45339">
    <property type="entry name" value="HYBRID SIGNAL TRANSDUCTION HISTIDINE KINASE J"/>
    <property type="match status" value="1"/>
</dbReference>
<keyword evidence="11" id="KW-0808">Transferase</keyword>
<dbReference type="PANTHER" id="PTHR45339:SF3">
    <property type="entry name" value="HISTIDINE KINASE"/>
    <property type="match status" value="1"/>
</dbReference>
<reference evidence="11" key="1">
    <citation type="submission" date="2015-04" db="EMBL/GenBank/DDBJ databases">
        <authorList>
            <person name="Syromyatnikov M.Y."/>
            <person name="Popov V.N."/>
        </authorList>
    </citation>
    <scope>NUCLEOTIDE SEQUENCE</scope>
    <source>
        <strain evidence="11">MO-1</strain>
    </source>
</reference>
<sequence length="1196" mass="133636">MPAQALHRGLFAHGVATIVLLLALLGLLFSDPLPLQSLRHFAMDAMQRLHPRTLTTQLPIRVVAIDEESLNKHGQWPWPRKTLAELIQQLRSLGARGVVLDMVLAEPDRTSPEQVAKLWRGDAALKAQLQQMISHDQLLAQQMAQLPIVVGQLVQRQATPTIASKAQFPQLGELDRQAIPHYGGVIANQPALQQAAKGSGVISQPKNSGDGVLRRVHLLFRQGDQLHPSLSLETLRVWAGAENILLQGEAGELTGLDVRSIHIPTQADGSVWLYYRPVDNRRYIPAHGVLARDIEATQIKDHWIFIGATAQGLADRSYSSLGEVIPGVEVHLQLLEQLIFGLSLLQPEWDKLLISVLLLLFCAGLWRWGRPQQLKKLGLYYLFWLMALPLLMGGLFVAAGWLIDPLFIMLGVTLLMMVHLGPQLWLLERQRRLLADRNTFWAHINHEIRTPLNPIIGLTHLTLSTDLDEQQREYLARIEASSQALLSIINQSLDLAKMDAGHFSVDRIPFSVNGVLERVSSLYMVRAKEKDIHFETHLDEAIPQVLMGDPLRLEQVLGNLLSNAIKFTHEGKIALQISQQTVESANQVCLSFSVCDSGIGMTQEQMDKLFQPFVQAEENISRKYGGTGLGLTICQRLVEMMGGEIEIESQPGQGSCFRYEIGFPLPSAAALSAFAIPKGKQPPPRFNHAKILVAEDNGTNRLLIEELLSSVELDATLVENGQLALEALEQGAFSAVLMDVQMPVMDGHEATRRIRKQSAWKRLPIIAMTGQTLAHEQEMCMISGMSDYISKPVNPPLLFETLAKWLPCVRVQQEEPAVVERPSVDADLSALEGLELDRALTMVGGEQPRLRQMLRIFQQDHQDDAEQLESMLQSAQWSRAAALTHALKGAAGNLGAGELAGVVGELEQACKRQQADPALLRQLRQLLGQLMQGIDGLQPESFSEQGVIDKFLGFYNDKTHDIKNYIYISWILWAYLVTKQKKVLQNLSNNLPFYNKIPNNIRAITLNYTDFLHLNIGIDNSIYFHGGLSEYVRMDTRDLIEIENLLDTEPLDFIKDTIIPNIDVSSNDTRMHKHVIPALVPPLRLKPILSHKYIQKWSNASNWIKEAEKVIVVGYSFNNADEHFNDIVRGHLSAQFIIVTPDAITSSYKERMEKVFRIPSSQYAVMKTQGKKALKAGNVTLIPACADEIDLTKLFS</sequence>
<keyword evidence="7" id="KW-0472">Membrane</keyword>
<dbReference type="SUPFAM" id="SSF47384">
    <property type="entry name" value="Homodimeric domain of signal transducing histidine kinase"/>
    <property type="match status" value="1"/>
</dbReference>
<keyword evidence="3 6" id="KW-0597">Phosphoprotein</keyword>
<evidence type="ECO:0000259" key="8">
    <source>
        <dbReference type="PROSITE" id="PS50109"/>
    </source>
</evidence>
<evidence type="ECO:0000256" key="1">
    <source>
        <dbReference type="ARBA" id="ARBA00000085"/>
    </source>
</evidence>
<gene>
    <name evidence="11" type="ORF">MAGMO_3237</name>
</gene>
<dbReference type="SMART" id="SM01080">
    <property type="entry name" value="CHASE2"/>
    <property type="match status" value="1"/>
</dbReference>
<evidence type="ECO:0000256" key="2">
    <source>
        <dbReference type="ARBA" id="ARBA00012438"/>
    </source>
</evidence>
<keyword evidence="4" id="KW-0902">Two-component regulatory system</keyword>
<dbReference type="CDD" id="cd16922">
    <property type="entry name" value="HATPase_EvgS-ArcB-TorS-like"/>
    <property type="match status" value="1"/>
</dbReference>
<dbReference type="InterPro" id="IPR036890">
    <property type="entry name" value="HATPase_C_sf"/>
</dbReference>
<feature type="transmembrane region" description="Helical" evidence="7">
    <location>
        <begin position="381"/>
        <end position="401"/>
    </location>
</feature>
<dbReference type="InterPro" id="IPR007890">
    <property type="entry name" value="CHASE2"/>
</dbReference>
<evidence type="ECO:0000256" key="3">
    <source>
        <dbReference type="ARBA" id="ARBA00022553"/>
    </source>
</evidence>
<feature type="domain" description="Histidine kinase" evidence="8">
    <location>
        <begin position="443"/>
        <end position="665"/>
    </location>
</feature>
<dbReference type="Pfam" id="PF00072">
    <property type="entry name" value="Response_reg"/>
    <property type="match status" value="1"/>
</dbReference>
<dbReference type="InterPro" id="IPR011006">
    <property type="entry name" value="CheY-like_superfamily"/>
</dbReference>
<dbReference type="Pfam" id="PF05226">
    <property type="entry name" value="CHASE2"/>
    <property type="match status" value="1"/>
</dbReference>
<dbReference type="InterPro" id="IPR036641">
    <property type="entry name" value="HPT_dom_sf"/>
</dbReference>
<feature type="domain" description="Response regulatory" evidence="9">
    <location>
        <begin position="690"/>
        <end position="806"/>
    </location>
</feature>
<dbReference type="SMART" id="SM00388">
    <property type="entry name" value="HisKA"/>
    <property type="match status" value="1"/>
</dbReference>
<dbReference type="SMART" id="SM00387">
    <property type="entry name" value="HATPase_c"/>
    <property type="match status" value="1"/>
</dbReference>
<dbReference type="Gene3D" id="3.40.50.2300">
    <property type="match status" value="1"/>
</dbReference>
<dbReference type="InterPro" id="IPR036097">
    <property type="entry name" value="HisK_dim/P_sf"/>
</dbReference>
<name>A0A1S7LNN7_MAGMO</name>
<dbReference type="Pfam" id="PF00512">
    <property type="entry name" value="HisKA"/>
    <property type="match status" value="1"/>
</dbReference>
<accession>A0A1S7LNN7</accession>
<dbReference type="InterPro" id="IPR008207">
    <property type="entry name" value="Sig_transdc_His_kin_Hpt_dom"/>
</dbReference>
<dbReference type="PRINTS" id="PR00344">
    <property type="entry name" value="BCTRLSENSOR"/>
</dbReference>
<keyword evidence="7" id="KW-0812">Transmembrane</keyword>
<dbReference type="InterPro" id="IPR003661">
    <property type="entry name" value="HisK_dim/P_dom"/>
</dbReference>